<dbReference type="PANTHER" id="PTHR24220">
    <property type="entry name" value="IMPORT ATP-BINDING PROTEIN"/>
    <property type="match status" value="1"/>
</dbReference>
<dbReference type="RefSeq" id="WP_148595894.1">
    <property type="nucleotide sequence ID" value="NZ_CP042997.1"/>
</dbReference>
<evidence type="ECO:0000256" key="4">
    <source>
        <dbReference type="ARBA" id="ARBA00038388"/>
    </source>
</evidence>
<organism evidence="6 7">
    <name type="scientific">Aquisphaera giovannonii</name>
    <dbReference type="NCBI Taxonomy" id="406548"/>
    <lineage>
        <taxon>Bacteria</taxon>
        <taxon>Pseudomonadati</taxon>
        <taxon>Planctomycetota</taxon>
        <taxon>Planctomycetia</taxon>
        <taxon>Isosphaerales</taxon>
        <taxon>Isosphaeraceae</taxon>
        <taxon>Aquisphaera</taxon>
    </lineage>
</organism>
<evidence type="ECO:0000259" key="5">
    <source>
        <dbReference type="PROSITE" id="PS50893"/>
    </source>
</evidence>
<dbReference type="CDD" id="cd03255">
    <property type="entry name" value="ABC_MJ0796_LolCDE_FtsE"/>
    <property type="match status" value="1"/>
</dbReference>
<dbReference type="InterPro" id="IPR027417">
    <property type="entry name" value="P-loop_NTPase"/>
</dbReference>
<evidence type="ECO:0000256" key="2">
    <source>
        <dbReference type="ARBA" id="ARBA00022741"/>
    </source>
</evidence>
<name>A0A5B9W8D9_9BACT</name>
<dbReference type="OrthoDB" id="581709at2"/>
<comment type="similarity">
    <text evidence="4">Belongs to the ABC transporter superfamily. Macrolide exporter (TC 3.A.1.122) family.</text>
</comment>
<dbReference type="Proteomes" id="UP000324233">
    <property type="component" value="Chromosome"/>
</dbReference>
<dbReference type="Pfam" id="PF00005">
    <property type="entry name" value="ABC_tran"/>
    <property type="match status" value="1"/>
</dbReference>
<dbReference type="InterPro" id="IPR003439">
    <property type="entry name" value="ABC_transporter-like_ATP-bd"/>
</dbReference>
<dbReference type="InterPro" id="IPR003593">
    <property type="entry name" value="AAA+_ATPase"/>
</dbReference>
<dbReference type="PROSITE" id="PS50893">
    <property type="entry name" value="ABC_TRANSPORTER_2"/>
    <property type="match status" value="1"/>
</dbReference>
<dbReference type="EMBL" id="CP042997">
    <property type="protein sequence ID" value="QEH36180.1"/>
    <property type="molecule type" value="Genomic_DNA"/>
</dbReference>
<proteinExistence type="inferred from homology"/>
<dbReference type="GO" id="GO:0005886">
    <property type="term" value="C:plasma membrane"/>
    <property type="evidence" value="ECO:0007669"/>
    <property type="project" value="TreeGrafter"/>
</dbReference>
<sequence>MGSDREAGDDVAIRAVEVRKIYGMKDARVEALRGISAEVAHGERVGLLGKSGSGKSTFLNLLGGLDRPSSGGLHVGGSDLHALSKREMARFRSTTVGIIFQSFNLIASRTAVENVELPMVFAGESPRRRRAAALAALEAVGLGGRLDHRPHQMSGGENQRVAVARALVNRPRVILADEPTGNLDSQTARQVMALILDYVREHDATLVLVTHDEELAAACTDRIVRLVDGRIAAEGIV</sequence>
<dbReference type="InterPro" id="IPR017911">
    <property type="entry name" value="MacB-like_ATP-bd"/>
</dbReference>
<dbReference type="GO" id="GO:0016887">
    <property type="term" value="F:ATP hydrolysis activity"/>
    <property type="evidence" value="ECO:0007669"/>
    <property type="project" value="InterPro"/>
</dbReference>
<dbReference type="GO" id="GO:0022857">
    <property type="term" value="F:transmembrane transporter activity"/>
    <property type="evidence" value="ECO:0007669"/>
    <property type="project" value="TreeGrafter"/>
</dbReference>
<keyword evidence="3 6" id="KW-0067">ATP-binding</keyword>
<protein>
    <submittedName>
        <fullName evidence="6">ABC transporter ATP-binding protein YtrE</fullName>
    </submittedName>
</protein>
<dbReference type="GO" id="GO:0005524">
    <property type="term" value="F:ATP binding"/>
    <property type="evidence" value="ECO:0007669"/>
    <property type="project" value="UniProtKB-KW"/>
</dbReference>
<dbReference type="AlphaFoldDB" id="A0A5B9W8D9"/>
<keyword evidence="1" id="KW-0813">Transport</keyword>
<feature type="domain" description="ABC transporter" evidence="5">
    <location>
        <begin position="13"/>
        <end position="236"/>
    </location>
</feature>
<reference evidence="6 7" key="1">
    <citation type="submission" date="2019-08" db="EMBL/GenBank/DDBJ databases">
        <title>Deep-cultivation of Planctomycetes and their phenomic and genomic characterization uncovers novel biology.</title>
        <authorList>
            <person name="Wiegand S."/>
            <person name="Jogler M."/>
            <person name="Boedeker C."/>
            <person name="Pinto D."/>
            <person name="Vollmers J."/>
            <person name="Rivas-Marin E."/>
            <person name="Kohn T."/>
            <person name="Peeters S.H."/>
            <person name="Heuer A."/>
            <person name="Rast P."/>
            <person name="Oberbeckmann S."/>
            <person name="Bunk B."/>
            <person name="Jeske O."/>
            <person name="Meyerdierks A."/>
            <person name="Storesund J.E."/>
            <person name="Kallscheuer N."/>
            <person name="Luecker S."/>
            <person name="Lage O.M."/>
            <person name="Pohl T."/>
            <person name="Merkel B.J."/>
            <person name="Hornburger P."/>
            <person name="Mueller R.-W."/>
            <person name="Bruemmer F."/>
            <person name="Labrenz M."/>
            <person name="Spormann A.M."/>
            <person name="Op den Camp H."/>
            <person name="Overmann J."/>
            <person name="Amann R."/>
            <person name="Jetten M.S.M."/>
            <person name="Mascher T."/>
            <person name="Medema M.H."/>
            <person name="Devos D.P."/>
            <person name="Kaster A.-K."/>
            <person name="Ovreas L."/>
            <person name="Rohde M."/>
            <person name="Galperin M.Y."/>
            <person name="Jogler C."/>
        </authorList>
    </citation>
    <scope>NUCLEOTIDE SEQUENCE [LARGE SCALE GENOMIC DNA]</scope>
    <source>
        <strain evidence="6 7">OJF2</strain>
    </source>
</reference>
<dbReference type="KEGG" id="agv:OJF2_47400"/>
<gene>
    <name evidence="6" type="primary">ytrE_1</name>
    <name evidence="6" type="ORF">OJF2_47400</name>
</gene>
<evidence type="ECO:0000313" key="7">
    <source>
        <dbReference type="Proteomes" id="UP000324233"/>
    </source>
</evidence>
<evidence type="ECO:0000256" key="1">
    <source>
        <dbReference type="ARBA" id="ARBA00022448"/>
    </source>
</evidence>
<accession>A0A5B9W8D9</accession>
<dbReference type="SUPFAM" id="SSF52540">
    <property type="entry name" value="P-loop containing nucleoside triphosphate hydrolases"/>
    <property type="match status" value="1"/>
</dbReference>
<keyword evidence="7" id="KW-1185">Reference proteome</keyword>
<evidence type="ECO:0000256" key="3">
    <source>
        <dbReference type="ARBA" id="ARBA00022840"/>
    </source>
</evidence>
<dbReference type="GO" id="GO:0098796">
    <property type="term" value="C:membrane protein complex"/>
    <property type="evidence" value="ECO:0007669"/>
    <property type="project" value="UniProtKB-ARBA"/>
</dbReference>
<dbReference type="FunFam" id="3.40.50.300:FF:000032">
    <property type="entry name" value="Export ABC transporter ATP-binding protein"/>
    <property type="match status" value="1"/>
</dbReference>
<dbReference type="SMART" id="SM00382">
    <property type="entry name" value="AAA"/>
    <property type="match status" value="1"/>
</dbReference>
<keyword evidence="2" id="KW-0547">Nucleotide-binding</keyword>
<evidence type="ECO:0000313" key="6">
    <source>
        <dbReference type="EMBL" id="QEH36180.1"/>
    </source>
</evidence>
<dbReference type="Gene3D" id="3.40.50.300">
    <property type="entry name" value="P-loop containing nucleotide triphosphate hydrolases"/>
    <property type="match status" value="1"/>
</dbReference>
<dbReference type="InterPro" id="IPR015854">
    <property type="entry name" value="ABC_transpr_LolD-like"/>
</dbReference>